<dbReference type="SUPFAM" id="SSF51905">
    <property type="entry name" value="FAD/NAD(P)-binding domain"/>
    <property type="match status" value="2"/>
</dbReference>
<dbReference type="SUPFAM" id="SSF52218">
    <property type="entry name" value="Flavoproteins"/>
    <property type="match status" value="1"/>
</dbReference>
<dbReference type="Pfam" id="PF21349">
    <property type="entry name" value="RUBY_RBDX"/>
    <property type="match status" value="1"/>
</dbReference>
<dbReference type="SUPFAM" id="SSF57802">
    <property type="entry name" value="Rubredoxin-like"/>
    <property type="match status" value="1"/>
</dbReference>
<dbReference type="Pfam" id="PF00258">
    <property type="entry name" value="Flavodoxin_1"/>
    <property type="match status" value="1"/>
</dbReference>
<dbReference type="PANTHER" id="PTHR32145">
    <property type="entry name" value="DIFLAVIN FLAVOPROTEIN A 2-RELATED"/>
    <property type="match status" value="1"/>
</dbReference>
<dbReference type="OrthoDB" id="432169at2759"/>
<dbReference type="Gene3D" id="1.10.167.10">
    <property type="entry name" value="Regulator of G-protein Signalling 4, domain 2"/>
    <property type="match status" value="1"/>
</dbReference>
<dbReference type="InterPro" id="IPR036305">
    <property type="entry name" value="RGS_sf"/>
</dbReference>
<keyword evidence="10" id="KW-1185">Reference proteome</keyword>
<gene>
    <name evidence="9" type="ORF">M0811_02867</name>
</gene>
<evidence type="ECO:0000259" key="7">
    <source>
        <dbReference type="PROSITE" id="PS50902"/>
    </source>
</evidence>
<dbReference type="Pfam" id="PF19583">
    <property type="entry name" value="ODP"/>
    <property type="match status" value="1"/>
</dbReference>
<dbReference type="PANTHER" id="PTHR32145:SF11">
    <property type="entry name" value="DIFLAVIN FLAVOPROTEIN A 2-RELATED"/>
    <property type="match status" value="1"/>
</dbReference>
<comment type="caution">
    <text evidence="9">The sequence shown here is derived from an EMBL/GenBank/DDBJ whole genome shotgun (WGS) entry which is preliminary data.</text>
</comment>
<dbReference type="Gene3D" id="3.40.50.360">
    <property type="match status" value="1"/>
</dbReference>
<dbReference type="PRINTS" id="PR01301">
    <property type="entry name" value="RGSPROTEIN"/>
</dbReference>
<dbReference type="CDD" id="cd00729">
    <property type="entry name" value="rubredoxin_SM"/>
    <property type="match status" value="1"/>
</dbReference>
<dbReference type="InterPro" id="IPR023753">
    <property type="entry name" value="FAD/NAD-binding_dom"/>
</dbReference>
<evidence type="ECO:0000256" key="3">
    <source>
        <dbReference type="ARBA" id="ARBA00022982"/>
    </source>
</evidence>
<keyword evidence="2" id="KW-0813">Transport</keyword>
<accession>A0A9Q0R6E2</accession>
<name>A0A9Q0R6E2_ANAIG</name>
<evidence type="ECO:0000256" key="4">
    <source>
        <dbReference type="ARBA" id="ARBA00023004"/>
    </source>
</evidence>
<dbReference type="PROSITE" id="PS50902">
    <property type="entry name" value="FLAVODOXIN_LIKE"/>
    <property type="match status" value="1"/>
</dbReference>
<dbReference type="PROSITE" id="PS50132">
    <property type="entry name" value="RGS"/>
    <property type="match status" value="1"/>
</dbReference>
<dbReference type="GO" id="GO:0016491">
    <property type="term" value="F:oxidoreductase activity"/>
    <property type="evidence" value="ECO:0007669"/>
    <property type="project" value="InterPro"/>
</dbReference>
<evidence type="ECO:0000256" key="5">
    <source>
        <dbReference type="SAM" id="Coils"/>
    </source>
</evidence>
<dbReference type="CDD" id="cd07709">
    <property type="entry name" value="flavodiiron_proteins_MBL-fold"/>
    <property type="match status" value="1"/>
</dbReference>
<evidence type="ECO:0000313" key="9">
    <source>
        <dbReference type="EMBL" id="KAJ5067679.1"/>
    </source>
</evidence>
<keyword evidence="3" id="KW-0249">Electron transport</keyword>
<dbReference type="CDD" id="cd07440">
    <property type="entry name" value="RGS"/>
    <property type="match status" value="1"/>
</dbReference>
<evidence type="ECO:0000259" key="8">
    <source>
        <dbReference type="PROSITE" id="PS50903"/>
    </source>
</evidence>
<evidence type="ECO:0000256" key="1">
    <source>
        <dbReference type="ARBA" id="ARBA00001962"/>
    </source>
</evidence>
<dbReference type="SMART" id="SM00315">
    <property type="entry name" value="RGS"/>
    <property type="match status" value="1"/>
</dbReference>
<feature type="coiled-coil region" evidence="5">
    <location>
        <begin position="506"/>
        <end position="549"/>
    </location>
</feature>
<dbReference type="GO" id="GO:0005506">
    <property type="term" value="F:iron ion binding"/>
    <property type="evidence" value="ECO:0007669"/>
    <property type="project" value="InterPro"/>
</dbReference>
<keyword evidence="4" id="KW-0408">Iron</keyword>
<dbReference type="InterPro" id="IPR036866">
    <property type="entry name" value="RibonucZ/Hydroxyglut_hydro"/>
</dbReference>
<dbReference type="AlphaFoldDB" id="A0A9Q0R6E2"/>
<protein>
    <submittedName>
        <fullName evidence="9">Diflavin flavoprotein a 2-related</fullName>
    </submittedName>
</protein>
<dbReference type="Gene3D" id="3.60.15.10">
    <property type="entry name" value="Ribonuclease Z/Hydroxyacylglutathione hydrolase-like"/>
    <property type="match status" value="1"/>
</dbReference>
<dbReference type="InterPro" id="IPR045761">
    <property type="entry name" value="ODP_dom"/>
</dbReference>
<feature type="domain" description="RGS" evidence="6">
    <location>
        <begin position="1037"/>
        <end position="1149"/>
    </location>
</feature>
<dbReference type="InterPro" id="IPR016137">
    <property type="entry name" value="RGS"/>
</dbReference>
<dbReference type="InterPro" id="IPR051285">
    <property type="entry name" value="NADH_oxidoreductase_modular"/>
</dbReference>
<dbReference type="PROSITE" id="PS50903">
    <property type="entry name" value="RUBREDOXIN_LIKE"/>
    <property type="match status" value="1"/>
</dbReference>
<evidence type="ECO:0000313" key="10">
    <source>
        <dbReference type="Proteomes" id="UP001149090"/>
    </source>
</evidence>
<evidence type="ECO:0000256" key="2">
    <source>
        <dbReference type="ARBA" id="ARBA00022448"/>
    </source>
</evidence>
<dbReference type="SMART" id="SM00849">
    <property type="entry name" value="Lactamase_B"/>
    <property type="match status" value="1"/>
</dbReference>
<dbReference type="InterPro" id="IPR001279">
    <property type="entry name" value="Metallo-B-lactamas"/>
</dbReference>
<dbReference type="SUPFAM" id="SSF56281">
    <property type="entry name" value="Metallo-hydrolase/oxidoreductase"/>
    <property type="match status" value="1"/>
</dbReference>
<dbReference type="InterPro" id="IPR044926">
    <property type="entry name" value="RGS_subdomain_2"/>
</dbReference>
<dbReference type="Gene3D" id="3.50.50.60">
    <property type="entry name" value="FAD/NAD(P)-binding domain"/>
    <property type="match status" value="2"/>
</dbReference>
<dbReference type="InterPro" id="IPR036188">
    <property type="entry name" value="FAD/NAD-bd_sf"/>
</dbReference>
<sequence>MTNLEEEKSFSAIEIKKDLYFVGALDPKLKFFDVVIPCPFGTTYNAFLLKGSQKIALIETVKNKTEFFKQLKNRIDSVLLNGEKIDYIIHNHTEPDHSGSFYQFLQEKCPNASVIATKPGIENLKNLVPDHAEKIKFLEADERLIIRLGGYTLSFIKSPLLHWPDTMFTYCKEMETIFTCDFFGAHYCSSKIFNDLLDKEEKEEFNKEVKHYFDSIMSPFKKAVKEGLKNISSINFNTICCAHGPIIRQEIENYKRNYSEWSQEKPKKDKIVIAYISSYGFTEKMGEIIENGIKSIKNGKIEVKRMNAAEKSVEEIMTEISDSKGLLLGSPTVMGDASPLIMRIANELNPLIYNGDPKNRMFAGCFGSYGWSGEATENLSQRLLQVRMRIPLPPLKIHFKMSSEEEQNCFEWGALFADCVLEKEKADTEFAYKFGKKQTSIRKLLNSAEMGSDISVMKRYRAPKQDGKIKKWKCVICGEIIYDVAPPAFCPACGAPQEVFVLVEEIENYQNSTDENNENNNNENNQANKIKFENSLENMHQEYQKIQSQKEYEGHIVVIGASAAGVSAVKSIREVNRRAKITLISAENHIPYYRPSLTKTILSGQKPQDDSFYLTSHEWLLENNIQFFQNFVVTNINLKKKVLVFEHNKQNINSDKKKKNKKQQISFDRIILAVGSNQKLPQEKRSFLQKLKKRSESEKILNEARSQKVNVFGFRTIDDSLRIKEYIEKNAVETVIIFGSGPLGMEIFDGLQKLNVKKISFVESRKRILASRVDDEGSALLQKILKSNGARLYLGYEMHHILDNSNNKKDLKVGKKADNVAHGIALEKVDTTHEEILKIYGDLVIFATGVYAETTLAKKIGLKIQRGIIVDSLMNTSEKDVFACGDCVEYKGFNEKSWRNAIITGKVAGLASVNIESSFHLNVSPYSVTVCGLIVYCMGDTNTDNQEVISSLSKTEAHYVKLFFKEIEGRTVLCGGIIITFDSSIVVTFGNYLEAQMQLQPAVKRLISYTRDKQKKKRKSKTSVLAKFQLAQDLIPDLNALFHLQGGYEKFREFLKEQLCEENLDFWTEAENYSRIPNGHESQIEVANQIYNQYVRYGAEKEINIDHFCRVEVTEKIRYSEISQDLFKTSQQQIMDLLQSDHFKRFVKSPAAKFLVSSMRNLREQLEDELKEN</sequence>
<dbReference type="InterPro" id="IPR048574">
    <property type="entry name" value="RUBY_RBDX"/>
</dbReference>
<dbReference type="EMBL" id="JAPDFW010000125">
    <property type="protein sequence ID" value="KAJ5067679.1"/>
    <property type="molecule type" value="Genomic_DNA"/>
</dbReference>
<dbReference type="InterPro" id="IPR008254">
    <property type="entry name" value="Flavodoxin/NO_synth"/>
</dbReference>
<dbReference type="Pfam" id="PF07992">
    <property type="entry name" value="Pyr_redox_2"/>
    <property type="match status" value="1"/>
</dbReference>
<proteinExistence type="predicted"/>
<comment type="cofactor">
    <cofactor evidence="1">
        <name>Fe cation</name>
        <dbReference type="ChEBI" id="CHEBI:24875"/>
    </cofactor>
</comment>
<evidence type="ECO:0000259" key="6">
    <source>
        <dbReference type="PROSITE" id="PS50132"/>
    </source>
</evidence>
<feature type="domain" description="Flavodoxin-like" evidence="7">
    <location>
        <begin position="271"/>
        <end position="417"/>
    </location>
</feature>
<feature type="domain" description="Rubredoxin-like" evidence="8">
    <location>
        <begin position="469"/>
        <end position="503"/>
    </location>
</feature>
<dbReference type="InterPro" id="IPR024934">
    <property type="entry name" value="Rubredoxin-like_dom"/>
</dbReference>
<dbReference type="SUPFAM" id="SSF48097">
    <property type="entry name" value="Regulator of G-protein signaling, RGS"/>
    <property type="match status" value="1"/>
</dbReference>
<reference evidence="9" key="1">
    <citation type="submission" date="2022-10" db="EMBL/GenBank/DDBJ databases">
        <title>Novel sulphate-reducing endosymbionts in the free-living metamonad Anaeramoeba.</title>
        <authorList>
            <person name="Jerlstrom-Hultqvist J."/>
            <person name="Cepicka I."/>
            <person name="Gallot-Lavallee L."/>
            <person name="Salas-Leiva D."/>
            <person name="Curtis B.A."/>
            <person name="Zahonova K."/>
            <person name="Pipaliya S."/>
            <person name="Dacks J."/>
            <person name="Roger A.J."/>
        </authorList>
    </citation>
    <scope>NUCLEOTIDE SEQUENCE</scope>
    <source>
        <strain evidence="9">BMAN</strain>
    </source>
</reference>
<dbReference type="Gene3D" id="2.20.28.10">
    <property type="match status" value="1"/>
</dbReference>
<keyword evidence="5" id="KW-0175">Coiled coil</keyword>
<organism evidence="9 10">
    <name type="scientific">Anaeramoeba ignava</name>
    <name type="common">Anaerobic marine amoeba</name>
    <dbReference type="NCBI Taxonomy" id="1746090"/>
    <lineage>
        <taxon>Eukaryota</taxon>
        <taxon>Metamonada</taxon>
        <taxon>Anaeramoebidae</taxon>
        <taxon>Anaeramoeba</taxon>
    </lineage>
</organism>
<dbReference type="Pfam" id="PF00615">
    <property type="entry name" value="RGS"/>
    <property type="match status" value="1"/>
</dbReference>
<dbReference type="InterPro" id="IPR029039">
    <property type="entry name" value="Flavoprotein-like_sf"/>
</dbReference>
<dbReference type="Proteomes" id="UP001149090">
    <property type="component" value="Unassembled WGS sequence"/>
</dbReference>
<dbReference type="GO" id="GO:0010181">
    <property type="term" value="F:FMN binding"/>
    <property type="evidence" value="ECO:0007669"/>
    <property type="project" value="InterPro"/>
</dbReference>